<dbReference type="SMART" id="SM00355">
    <property type="entry name" value="ZnF_C2H2"/>
    <property type="match status" value="2"/>
</dbReference>
<dbReference type="Proteomes" id="UP000703269">
    <property type="component" value="Unassembled WGS sequence"/>
</dbReference>
<evidence type="ECO:0000259" key="7">
    <source>
        <dbReference type="PROSITE" id="PS50157"/>
    </source>
</evidence>
<feature type="domain" description="C2H2-type" evidence="7">
    <location>
        <begin position="282"/>
        <end position="309"/>
    </location>
</feature>
<protein>
    <submittedName>
        <fullName evidence="8">C2H2 zinc finger protein</fullName>
    </submittedName>
</protein>
<feature type="domain" description="C2H2-type" evidence="7">
    <location>
        <begin position="312"/>
        <end position="342"/>
    </location>
</feature>
<gene>
    <name evidence="8" type="ORF">PsYK624_038180</name>
</gene>
<evidence type="ECO:0000313" key="9">
    <source>
        <dbReference type="Proteomes" id="UP000703269"/>
    </source>
</evidence>
<feature type="region of interest" description="Disordered" evidence="6">
    <location>
        <begin position="25"/>
        <end position="45"/>
    </location>
</feature>
<accession>A0A9P3G544</accession>
<evidence type="ECO:0000256" key="5">
    <source>
        <dbReference type="PROSITE-ProRule" id="PRU00042"/>
    </source>
</evidence>
<dbReference type="EMBL" id="BPQB01000007">
    <property type="protein sequence ID" value="GJE87735.1"/>
    <property type="molecule type" value="Genomic_DNA"/>
</dbReference>
<dbReference type="PANTHER" id="PTHR19818:SF139">
    <property type="entry name" value="PAIR-RULE PROTEIN ODD-PAIRED"/>
    <property type="match status" value="1"/>
</dbReference>
<dbReference type="GO" id="GO:0000978">
    <property type="term" value="F:RNA polymerase II cis-regulatory region sequence-specific DNA binding"/>
    <property type="evidence" value="ECO:0007669"/>
    <property type="project" value="TreeGrafter"/>
</dbReference>
<evidence type="ECO:0000256" key="1">
    <source>
        <dbReference type="ARBA" id="ARBA00022723"/>
    </source>
</evidence>
<feature type="compositionally biased region" description="Low complexity" evidence="6">
    <location>
        <begin position="36"/>
        <end position="45"/>
    </location>
</feature>
<sequence length="383" mass="41975">MSEYFYHPIAPPQPAAYDYSQLFDNAAPDFTPPQPQQSKQPQQPLDFDFQPYIGAADGYNPHIHTVEAFDNDLDTSLATWNIDAELALVPLPTDNSDLFRRIRTETPRGGPSTIHSESASGYETNYAESAYDPAYGSTYGSVYNHSEISALSGDLDMKLQAFGLRDEHSYGSSPVSPNSSVSLNQSTYSPPSYHRGSFSDYEPQTGMRAPASSASDYYPHSPLSGMGVKYSSNVVVQATVSPANVSAQLPTNSTPSPIVASQRYLKSENGSKDLSKDPKRKYQCPSCPRAFARAFNLKTHIQTHDPNRAKPYACHHKTCGRSFSRKHDLTRHLVSIHRSEAEENVKNGKAIGVGAGSRVRCEICGTSWVDNGKSQGCDCDDVK</sequence>
<keyword evidence="1" id="KW-0479">Metal-binding</keyword>
<dbReference type="GO" id="GO:0000981">
    <property type="term" value="F:DNA-binding transcription factor activity, RNA polymerase II-specific"/>
    <property type="evidence" value="ECO:0007669"/>
    <property type="project" value="TreeGrafter"/>
</dbReference>
<comment type="caution">
    <text evidence="8">The sequence shown here is derived from an EMBL/GenBank/DDBJ whole genome shotgun (WGS) entry which is preliminary data.</text>
</comment>
<organism evidence="8 9">
    <name type="scientific">Phanerochaete sordida</name>
    <dbReference type="NCBI Taxonomy" id="48140"/>
    <lineage>
        <taxon>Eukaryota</taxon>
        <taxon>Fungi</taxon>
        <taxon>Dikarya</taxon>
        <taxon>Basidiomycota</taxon>
        <taxon>Agaricomycotina</taxon>
        <taxon>Agaricomycetes</taxon>
        <taxon>Polyporales</taxon>
        <taxon>Phanerochaetaceae</taxon>
        <taxon>Phanerochaete</taxon>
    </lineage>
</organism>
<proteinExistence type="predicted"/>
<name>A0A9P3G544_9APHY</name>
<keyword evidence="2" id="KW-0677">Repeat</keyword>
<keyword evidence="4" id="KW-0862">Zinc</keyword>
<dbReference type="SUPFAM" id="SSF57667">
    <property type="entry name" value="beta-beta-alpha zinc fingers"/>
    <property type="match status" value="1"/>
</dbReference>
<evidence type="ECO:0000256" key="3">
    <source>
        <dbReference type="ARBA" id="ARBA00022771"/>
    </source>
</evidence>
<reference evidence="8 9" key="1">
    <citation type="submission" date="2021-08" db="EMBL/GenBank/DDBJ databases">
        <title>Draft Genome Sequence of Phanerochaete sordida strain YK-624.</title>
        <authorList>
            <person name="Mori T."/>
            <person name="Dohra H."/>
            <person name="Suzuki T."/>
            <person name="Kawagishi H."/>
            <person name="Hirai H."/>
        </authorList>
    </citation>
    <scope>NUCLEOTIDE SEQUENCE [LARGE SCALE GENOMIC DNA]</scope>
    <source>
        <strain evidence="8 9">YK-624</strain>
    </source>
</reference>
<evidence type="ECO:0000256" key="6">
    <source>
        <dbReference type="SAM" id="MobiDB-lite"/>
    </source>
</evidence>
<feature type="region of interest" description="Disordered" evidence="6">
    <location>
        <begin position="167"/>
        <end position="216"/>
    </location>
</feature>
<dbReference type="PROSITE" id="PS00028">
    <property type="entry name" value="ZINC_FINGER_C2H2_1"/>
    <property type="match status" value="2"/>
</dbReference>
<dbReference type="InterPro" id="IPR013087">
    <property type="entry name" value="Znf_C2H2_type"/>
</dbReference>
<dbReference type="OrthoDB" id="8117402at2759"/>
<dbReference type="InterPro" id="IPR036236">
    <property type="entry name" value="Znf_C2H2_sf"/>
</dbReference>
<dbReference type="InterPro" id="IPR050329">
    <property type="entry name" value="GLI_C2H2-zinc-finger"/>
</dbReference>
<evidence type="ECO:0000256" key="4">
    <source>
        <dbReference type="ARBA" id="ARBA00022833"/>
    </source>
</evidence>
<keyword evidence="9" id="KW-1185">Reference proteome</keyword>
<dbReference type="PROSITE" id="PS50157">
    <property type="entry name" value="ZINC_FINGER_C2H2_2"/>
    <property type="match status" value="2"/>
</dbReference>
<dbReference type="Pfam" id="PF00096">
    <property type="entry name" value="zf-C2H2"/>
    <property type="match status" value="2"/>
</dbReference>
<dbReference type="Gene3D" id="3.30.160.60">
    <property type="entry name" value="Classic Zinc Finger"/>
    <property type="match status" value="2"/>
</dbReference>
<feature type="compositionally biased region" description="Low complexity" evidence="6">
    <location>
        <begin position="172"/>
        <end position="186"/>
    </location>
</feature>
<evidence type="ECO:0000256" key="2">
    <source>
        <dbReference type="ARBA" id="ARBA00022737"/>
    </source>
</evidence>
<keyword evidence="3 5" id="KW-0863">Zinc-finger</keyword>
<evidence type="ECO:0000313" key="8">
    <source>
        <dbReference type="EMBL" id="GJE87735.1"/>
    </source>
</evidence>
<dbReference type="AlphaFoldDB" id="A0A9P3G544"/>
<dbReference type="GO" id="GO:0008270">
    <property type="term" value="F:zinc ion binding"/>
    <property type="evidence" value="ECO:0007669"/>
    <property type="project" value="UniProtKB-KW"/>
</dbReference>
<dbReference type="PANTHER" id="PTHR19818">
    <property type="entry name" value="ZINC FINGER PROTEIN ZIC AND GLI"/>
    <property type="match status" value="1"/>
</dbReference>
<dbReference type="GO" id="GO:0045944">
    <property type="term" value="P:positive regulation of transcription by RNA polymerase II"/>
    <property type="evidence" value="ECO:0007669"/>
    <property type="project" value="UniProtKB-ARBA"/>
</dbReference>
<dbReference type="GO" id="GO:0005634">
    <property type="term" value="C:nucleus"/>
    <property type="evidence" value="ECO:0007669"/>
    <property type="project" value="UniProtKB-ARBA"/>
</dbReference>